<gene>
    <name evidence="1" type="ORF">AVEN_83957_1</name>
</gene>
<accession>A0A4Y2BT72</accession>
<keyword evidence="2" id="KW-1185">Reference proteome</keyword>
<dbReference type="EMBL" id="BGPR01000104">
    <property type="protein sequence ID" value="GBL94635.1"/>
    <property type="molecule type" value="Genomic_DNA"/>
</dbReference>
<proteinExistence type="predicted"/>
<dbReference type="AlphaFoldDB" id="A0A4Y2BT72"/>
<comment type="caution">
    <text evidence="1">The sequence shown here is derived from an EMBL/GenBank/DDBJ whole genome shotgun (WGS) entry which is preliminary data.</text>
</comment>
<dbReference type="Proteomes" id="UP000499080">
    <property type="component" value="Unassembled WGS sequence"/>
</dbReference>
<sequence length="153" mass="17063">MLRVLPWVPCLAKWAATSFPSSPEPNLAGPQPGQSLVEVVLRRMVRNTLSDLSGTSHSPARETSWPFRGARYQGVDCSVRWGIEGVPWWRSLDFLWTQLRANAAAPGQRMMTTGTRLFRHSMPLESITFGLDIRNGYVGRQACECGCGVLRMV</sequence>
<reference evidence="1 2" key="1">
    <citation type="journal article" date="2019" name="Sci. Rep.">
        <title>Orb-weaving spider Araneus ventricosus genome elucidates the spidroin gene catalogue.</title>
        <authorList>
            <person name="Kono N."/>
            <person name="Nakamura H."/>
            <person name="Ohtoshi R."/>
            <person name="Moran D.A.P."/>
            <person name="Shinohara A."/>
            <person name="Yoshida Y."/>
            <person name="Fujiwara M."/>
            <person name="Mori M."/>
            <person name="Tomita M."/>
            <person name="Arakawa K."/>
        </authorList>
    </citation>
    <scope>NUCLEOTIDE SEQUENCE [LARGE SCALE GENOMIC DNA]</scope>
</reference>
<protein>
    <submittedName>
        <fullName evidence="1">Uncharacterized protein</fullName>
    </submittedName>
</protein>
<evidence type="ECO:0000313" key="1">
    <source>
        <dbReference type="EMBL" id="GBL94635.1"/>
    </source>
</evidence>
<evidence type="ECO:0000313" key="2">
    <source>
        <dbReference type="Proteomes" id="UP000499080"/>
    </source>
</evidence>
<name>A0A4Y2BT72_ARAVE</name>
<organism evidence="1 2">
    <name type="scientific">Araneus ventricosus</name>
    <name type="common">Orbweaver spider</name>
    <name type="synonym">Epeira ventricosa</name>
    <dbReference type="NCBI Taxonomy" id="182803"/>
    <lineage>
        <taxon>Eukaryota</taxon>
        <taxon>Metazoa</taxon>
        <taxon>Ecdysozoa</taxon>
        <taxon>Arthropoda</taxon>
        <taxon>Chelicerata</taxon>
        <taxon>Arachnida</taxon>
        <taxon>Araneae</taxon>
        <taxon>Araneomorphae</taxon>
        <taxon>Entelegynae</taxon>
        <taxon>Araneoidea</taxon>
        <taxon>Araneidae</taxon>
        <taxon>Araneus</taxon>
    </lineage>
</organism>